<gene>
    <name evidence="1" type="ORF">S12H4_26296</name>
</gene>
<dbReference type="EMBL" id="BARW01014905">
    <property type="protein sequence ID" value="GAI81368.1"/>
    <property type="molecule type" value="Genomic_DNA"/>
</dbReference>
<proteinExistence type="predicted"/>
<accession>X1RL54</accession>
<feature type="non-terminal residue" evidence="1">
    <location>
        <position position="1"/>
    </location>
</feature>
<evidence type="ECO:0000313" key="1">
    <source>
        <dbReference type="EMBL" id="GAI81368.1"/>
    </source>
</evidence>
<comment type="caution">
    <text evidence="1">The sequence shown here is derived from an EMBL/GenBank/DDBJ whole genome shotgun (WGS) entry which is preliminary data.</text>
</comment>
<protein>
    <submittedName>
        <fullName evidence="1">Uncharacterized protein</fullName>
    </submittedName>
</protein>
<reference evidence="1" key="1">
    <citation type="journal article" date="2014" name="Front. Microbiol.">
        <title>High frequency of phylogenetically diverse reductive dehalogenase-homologous genes in deep subseafloor sedimentary metagenomes.</title>
        <authorList>
            <person name="Kawai M."/>
            <person name="Futagami T."/>
            <person name="Toyoda A."/>
            <person name="Takaki Y."/>
            <person name="Nishi S."/>
            <person name="Hori S."/>
            <person name="Arai W."/>
            <person name="Tsubouchi T."/>
            <person name="Morono Y."/>
            <person name="Uchiyama I."/>
            <person name="Ito T."/>
            <person name="Fujiyama A."/>
            <person name="Inagaki F."/>
            <person name="Takami H."/>
        </authorList>
    </citation>
    <scope>NUCLEOTIDE SEQUENCE</scope>
    <source>
        <strain evidence="1">Expedition CK06-06</strain>
    </source>
</reference>
<dbReference type="AlphaFoldDB" id="X1RL54"/>
<sequence length="114" mass="13063">INSSIKKEKEKKILTNGLRILAQIIAREIAGKDSDKEGELKSSEVKEYVSDLKNLLSNGTIIEQKSFIKSFIKRIEINLPKVMIDYTVPLKIKKAEHLTKEVLPLELFGRRNRT</sequence>
<name>X1RL54_9ZZZZ</name>
<organism evidence="1">
    <name type="scientific">marine sediment metagenome</name>
    <dbReference type="NCBI Taxonomy" id="412755"/>
    <lineage>
        <taxon>unclassified sequences</taxon>
        <taxon>metagenomes</taxon>
        <taxon>ecological metagenomes</taxon>
    </lineage>
</organism>